<sequence length="177" mass="19617">MAIDLLSYSLSNRSFTIRSFNLGEVSTLGWAIVNVKIRLQAKIFKNQREDGSYIVDGRVKMPRILTVTVIAQTKSASEAIAKMLQNRSTIYTINSRGLIFERMVLQNNNLSQDADNITSQPIQLVFHEILTQQDVSIQTAQAADSTVIERGIAYIKETTASVTGVATKVMNGIKGMF</sequence>
<dbReference type="InterPro" id="IPR054442">
    <property type="entry name" value="E217_Gp38-like"/>
</dbReference>
<evidence type="ECO:0000313" key="1">
    <source>
        <dbReference type="EMBL" id="AYD85490.1"/>
    </source>
</evidence>
<protein>
    <submittedName>
        <fullName evidence="1">Uncharacterized protein</fullName>
    </submittedName>
</protein>
<accession>A0A386KJG2</accession>
<dbReference type="KEGG" id="vg:55004102"/>
<dbReference type="Proteomes" id="UP000268320">
    <property type="component" value="Genome"/>
</dbReference>
<evidence type="ECO:0000313" key="2">
    <source>
        <dbReference type="Proteomes" id="UP000268320"/>
    </source>
</evidence>
<name>A0A386KJG2_9CAUD</name>
<dbReference type="EMBL" id="MH816966">
    <property type="protein sequence ID" value="AYD85490.1"/>
    <property type="molecule type" value="Genomic_DNA"/>
</dbReference>
<reference evidence="1 2" key="1">
    <citation type="submission" date="2018-08" db="EMBL/GenBank/DDBJ databases">
        <title>Characterization and Complete Genome Sequence Analysis of a Lytic Bacteriophage FEC19 infecting Escherichia coli O157:H7.</title>
        <authorList>
            <person name="Fan C."/>
            <person name="Zhao C."/>
            <person name="Tie D."/>
            <person name="Sun Y."/>
        </authorList>
    </citation>
    <scope>NUCLEOTIDE SEQUENCE [LARGE SCALE GENOMIC DNA]</scope>
</reference>
<dbReference type="Pfam" id="PF22760">
    <property type="entry name" value="Gp38_E217"/>
    <property type="match status" value="1"/>
</dbReference>
<dbReference type="RefSeq" id="YP_009813027.1">
    <property type="nucleotide sequence ID" value="NC_048073.1"/>
</dbReference>
<keyword evidence="2" id="KW-1185">Reference proteome</keyword>
<dbReference type="GeneID" id="55004102"/>
<proteinExistence type="predicted"/>
<organism evidence="1 2">
    <name type="scientific">Escherichia phage FEC19</name>
    <dbReference type="NCBI Taxonomy" id="2315486"/>
    <lineage>
        <taxon>Viruses</taxon>
        <taxon>Duplodnaviria</taxon>
        <taxon>Heunggongvirae</taxon>
        <taxon>Uroviricota</taxon>
        <taxon>Caudoviricetes</taxon>
        <taxon>Lindbergviridae</taxon>
        <taxon>Wifcevirus</taxon>
        <taxon>Wifcevirus FEC19</taxon>
    </lineage>
</organism>